<evidence type="ECO:0000256" key="9">
    <source>
        <dbReference type="ARBA" id="ARBA00031306"/>
    </source>
</evidence>
<evidence type="ECO:0000256" key="2">
    <source>
        <dbReference type="ARBA" id="ARBA00011955"/>
    </source>
</evidence>
<dbReference type="RefSeq" id="WP_262064901.1">
    <property type="nucleotide sequence ID" value="NZ_JAMXOD010000002.1"/>
</dbReference>
<keyword evidence="12" id="KW-0732">Signal</keyword>
<feature type="signal peptide" evidence="12">
    <location>
        <begin position="1"/>
        <end position="21"/>
    </location>
</feature>
<comment type="subcellular location">
    <subcellularLocation>
        <location evidence="12">Cell inner membrane</location>
        <topology evidence="12">Lipid-anchor</topology>
        <orientation evidence="12">Periplasmic side</orientation>
    </subcellularLocation>
</comment>
<comment type="caution">
    <text evidence="13">The sequence shown here is derived from an EMBL/GenBank/DDBJ whole genome shotgun (WGS) entry which is preliminary data.</text>
</comment>
<reference evidence="13 14" key="1">
    <citation type="journal article" date="2022" name="Genome Biol. Evol.">
        <title>Host diet, physiology and behaviors set the stage for Lachnospiraceae cladogenesis.</title>
        <authorList>
            <person name="Vera-Ponce De Leon A."/>
            <person name="Schneider M."/>
            <person name="Jahnes B.C."/>
            <person name="Sadowski V."/>
            <person name="Camuy-Velez L.A."/>
            <person name="Duan J."/>
            <person name="Sabree Z.L."/>
        </authorList>
    </citation>
    <scope>NUCLEOTIDE SEQUENCE [LARGE SCALE GENOMIC DNA]</scope>
    <source>
        <strain evidence="13 14">PAL113</strain>
    </source>
</reference>
<gene>
    <name evidence="13" type="ORF">NK125_01640</name>
</gene>
<dbReference type="EMBL" id="JAMZFW010000002">
    <property type="protein sequence ID" value="MCP1101115.1"/>
    <property type="molecule type" value="Genomic_DNA"/>
</dbReference>
<comment type="catalytic activity">
    <reaction evidence="10 11 12">
        <text>L-threonyl-[protein] + FAD = FMN-L-threonyl-[protein] + AMP + H(+)</text>
        <dbReference type="Rhea" id="RHEA:36847"/>
        <dbReference type="Rhea" id="RHEA-COMP:11060"/>
        <dbReference type="Rhea" id="RHEA-COMP:11061"/>
        <dbReference type="ChEBI" id="CHEBI:15378"/>
        <dbReference type="ChEBI" id="CHEBI:30013"/>
        <dbReference type="ChEBI" id="CHEBI:57692"/>
        <dbReference type="ChEBI" id="CHEBI:74257"/>
        <dbReference type="ChEBI" id="CHEBI:456215"/>
        <dbReference type="EC" id="2.7.1.180"/>
    </reaction>
</comment>
<sequence length="322" mass="35847">MKKLFLILTILLLFLLGGCQTKQDTVTYNGMFFDTVISVTVYDTPKKTLEQDIMEFCRKYDNLLSRTNPESEISKINSAQGNPTKVSPETIEILEKSIEYSQLTGGAFDITIGPLVDLWDFKKSHPTLPDQKDIDEALSHVDYTKIKIDKDTVTLEDPLAKIDLGGIAKGYIGDQLKTFLKEQGIQTALINLGGNIVVFGEKSDHSPFHIGIQKPFDETGTPITSMEIRDASLVTSGVYERYFEFNQTLYHHLLDPKTGMPSQSPLYSATILCESSAQADALSTACFVLGVDQSKELITQLKDVTAIFITDDNQIKKLETID</sequence>
<evidence type="ECO:0000256" key="10">
    <source>
        <dbReference type="ARBA" id="ARBA00048540"/>
    </source>
</evidence>
<evidence type="ECO:0000256" key="8">
    <source>
        <dbReference type="ARBA" id="ARBA00022842"/>
    </source>
</evidence>
<keyword evidence="6 11" id="KW-0479">Metal-binding</keyword>
<evidence type="ECO:0000256" key="6">
    <source>
        <dbReference type="ARBA" id="ARBA00022723"/>
    </source>
</evidence>
<dbReference type="InterPro" id="IPR003374">
    <property type="entry name" value="ApbE-like_sf"/>
</dbReference>
<keyword evidence="4 11" id="KW-0285">Flavoprotein</keyword>
<dbReference type="Pfam" id="PF02424">
    <property type="entry name" value="ApbE"/>
    <property type="match status" value="1"/>
</dbReference>
<evidence type="ECO:0000256" key="1">
    <source>
        <dbReference type="ARBA" id="ARBA00001946"/>
    </source>
</evidence>
<accession>A0ABT1E5L7</accession>
<dbReference type="PANTHER" id="PTHR30040">
    <property type="entry name" value="THIAMINE BIOSYNTHESIS LIPOPROTEIN APBE"/>
    <property type="match status" value="1"/>
</dbReference>
<evidence type="ECO:0000256" key="5">
    <source>
        <dbReference type="ARBA" id="ARBA00022679"/>
    </source>
</evidence>
<comment type="function">
    <text evidence="12">Flavin transferase that catalyzes the transfer of the FMN moiety of FAD and its covalent binding to the hydroxyl group of a threonine residue in a target flavoprotein.</text>
</comment>
<keyword evidence="12" id="KW-0997">Cell inner membrane</keyword>
<dbReference type="PROSITE" id="PS51257">
    <property type="entry name" value="PROKAR_LIPOPROTEIN"/>
    <property type="match status" value="1"/>
</dbReference>
<dbReference type="Proteomes" id="UP001523566">
    <property type="component" value="Unassembled WGS sequence"/>
</dbReference>
<dbReference type="GO" id="GO:0016740">
    <property type="term" value="F:transferase activity"/>
    <property type="evidence" value="ECO:0007669"/>
    <property type="project" value="UniProtKB-KW"/>
</dbReference>
<keyword evidence="8 11" id="KW-0460">Magnesium</keyword>
<dbReference type="PIRSF" id="PIRSF006268">
    <property type="entry name" value="ApbE"/>
    <property type="match status" value="1"/>
</dbReference>
<evidence type="ECO:0000256" key="11">
    <source>
        <dbReference type="PIRNR" id="PIRNR006268"/>
    </source>
</evidence>
<protein>
    <recommendedName>
        <fullName evidence="3 11">FAD:protein FMN transferase</fullName>
        <ecNumber evidence="2 11">2.7.1.180</ecNumber>
    </recommendedName>
    <alternativeName>
        <fullName evidence="9 11">Flavin transferase</fullName>
    </alternativeName>
</protein>
<evidence type="ECO:0000256" key="3">
    <source>
        <dbReference type="ARBA" id="ARBA00016337"/>
    </source>
</evidence>
<keyword evidence="7 11" id="KW-0274">FAD</keyword>
<comment type="cofactor">
    <cofactor evidence="1 12">
        <name>Mg(2+)</name>
        <dbReference type="ChEBI" id="CHEBI:18420"/>
    </cofactor>
</comment>
<dbReference type="PANTHER" id="PTHR30040:SF2">
    <property type="entry name" value="FAD:PROTEIN FMN TRANSFERASE"/>
    <property type="match status" value="1"/>
</dbReference>
<keyword evidence="12" id="KW-1003">Cell membrane</keyword>
<evidence type="ECO:0000256" key="12">
    <source>
        <dbReference type="RuleBase" id="RU363002"/>
    </source>
</evidence>
<dbReference type="InterPro" id="IPR024932">
    <property type="entry name" value="ApbE"/>
</dbReference>
<dbReference type="SUPFAM" id="SSF143631">
    <property type="entry name" value="ApbE-like"/>
    <property type="match status" value="1"/>
</dbReference>
<proteinExistence type="inferred from homology"/>
<comment type="similarity">
    <text evidence="11 12">Belongs to the ApbE family.</text>
</comment>
<evidence type="ECO:0000256" key="4">
    <source>
        <dbReference type="ARBA" id="ARBA00022630"/>
    </source>
</evidence>
<keyword evidence="14" id="KW-1185">Reference proteome</keyword>
<keyword evidence="12" id="KW-0472">Membrane</keyword>
<evidence type="ECO:0000313" key="14">
    <source>
        <dbReference type="Proteomes" id="UP001523566"/>
    </source>
</evidence>
<feature type="chain" id="PRO_5045009790" description="FAD:protein FMN transferase" evidence="12">
    <location>
        <begin position="22"/>
        <end position="322"/>
    </location>
</feature>
<organism evidence="13 14">
    <name type="scientific">Aequitasia blattaphilus</name>
    <dbReference type="NCBI Taxonomy" id="2949332"/>
    <lineage>
        <taxon>Bacteria</taxon>
        <taxon>Bacillati</taxon>
        <taxon>Bacillota</taxon>
        <taxon>Clostridia</taxon>
        <taxon>Lachnospirales</taxon>
        <taxon>Lachnospiraceae</taxon>
        <taxon>Aequitasia</taxon>
    </lineage>
</organism>
<keyword evidence="12" id="KW-0449">Lipoprotein</keyword>
<name>A0ABT1E5L7_9FIRM</name>
<dbReference type="Gene3D" id="3.10.520.10">
    <property type="entry name" value="ApbE-like domains"/>
    <property type="match status" value="1"/>
</dbReference>
<evidence type="ECO:0000256" key="7">
    <source>
        <dbReference type="ARBA" id="ARBA00022827"/>
    </source>
</evidence>
<dbReference type="EC" id="2.7.1.180" evidence="2 11"/>
<keyword evidence="5 11" id="KW-0808">Transferase</keyword>
<evidence type="ECO:0000313" key="13">
    <source>
        <dbReference type="EMBL" id="MCP1101115.1"/>
    </source>
</evidence>